<dbReference type="Pfam" id="PF00106">
    <property type="entry name" value="adh_short"/>
    <property type="match status" value="1"/>
</dbReference>
<keyword evidence="4" id="KW-1185">Reference proteome</keyword>
<gene>
    <name evidence="3" type="ORF">BCR24_02600</name>
</gene>
<dbReference type="Gene3D" id="3.40.50.720">
    <property type="entry name" value="NAD(P)-binding Rossmann-like Domain"/>
    <property type="match status" value="1"/>
</dbReference>
<dbReference type="InterPro" id="IPR002347">
    <property type="entry name" value="SDR_fam"/>
</dbReference>
<dbReference type="GO" id="GO:0016616">
    <property type="term" value="F:oxidoreductase activity, acting on the CH-OH group of donors, NAD or NADP as acceptor"/>
    <property type="evidence" value="ECO:0007669"/>
    <property type="project" value="UniProtKB-ARBA"/>
</dbReference>
<dbReference type="PRINTS" id="PR00081">
    <property type="entry name" value="GDHRDH"/>
</dbReference>
<dbReference type="EMBL" id="MIKC01000012">
    <property type="protein sequence ID" value="OEG22741.1"/>
    <property type="molecule type" value="Genomic_DNA"/>
</dbReference>
<dbReference type="PROSITE" id="PS00061">
    <property type="entry name" value="ADH_SHORT"/>
    <property type="match status" value="1"/>
</dbReference>
<dbReference type="RefSeq" id="WP_069639905.1">
    <property type="nucleotide sequence ID" value="NZ_JAFBEZ010000002.1"/>
</dbReference>
<organism evidence="3 4">
    <name type="scientific">Enterococcus ureilyticus</name>
    <dbReference type="NCBI Taxonomy" id="1131292"/>
    <lineage>
        <taxon>Bacteria</taxon>
        <taxon>Bacillati</taxon>
        <taxon>Bacillota</taxon>
        <taxon>Bacilli</taxon>
        <taxon>Lactobacillales</taxon>
        <taxon>Enterococcaceae</taxon>
        <taxon>Enterococcus</taxon>
    </lineage>
</organism>
<dbReference type="PANTHER" id="PTHR43115">
    <property type="entry name" value="DEHYDROGENASE/REDUCTASE SDR FAMILY MEMBER 11"/>
    <property type="match status" value="1"/>
</dbReference>
<dbReference type="AlphaFoldDB" id="A0A1E5HCT6"/>
<dbReference type="InterPro" id="IPR036291">
    <property type="entry name" value="NAD(P)-bd_dom_sf"/>
</dbReference>
<proteinExistence type="inferred from homology"/>
<accession>A0A1E5HCT6</accession>
<evidence type="ECO:0000313" key="4">
    <source>
        <dbReference type="Proteomes" id="UP000094469"/>
    </source>
</evidence>
<comment type="similarity">
    <text evidence="1">Belongs to the short-chain dehydrogenases/reductases (SDR) family.</text>
</comment>
<dbReference type="SUPFAM" id="SSF51735">
    <property type="entry name" value="NAD(P)-binding Rossmann-fold domains"/>
    <property type="match status" value="1"/>
</dbReference>
<dbReference type="PANTHER" id="PTHR43115:SF4">
    <property type="entry name" value="DEHYDROGENASE_REDUCTASE SDR FAMILY MEMBER 11"/>
    <property type="match status" value="1"/>
</dbReference>
<dbReference type="FunFam" id="3.40.50.720:FF:000047">
    <property type="entry name" value="NADP-dependent L-serine/L-allo-threonine dehydrogenase"/>
    <property type="match status" value="1"/>
</dbReference>
<sequence length="245" mass="26415">MNNNIKDKVIVITGASSGIGEATAQLLIENGAKVVLGARREERLKKLVKKFGDNSVYAVTDVRNLKEVETLVQVAKEKFGKVDVLFANAGIMPASNMSELKTKEWYDMVDININGMLNSLAAVLPEFTAQKSGHVITTSSIAGLKVFPGNSVYTGTKHAVRAIMDGFRMESAMEGTNIRTTTLYPGAIATELLETISTPEVKSGMEQFYQIAITPVAVAQTVLFAISQPESVGITEMTILPSKQA</sequence>
<reference evidence="4" key="1">
    <citation type="submission" date="2016-09" db="EMBL/GenBank/DDBJ databases">
        <authorList>
            <person name="Gulvik C.A."/>
        </authorList>
    </citation>
    <scope>NUCLEOTIDE SEQUENCE [LARGE SCALE GENOMIC DNA]</scope>
    <source>
        <strain evidence="4">LMG 26676</strain>
    </source>
</reference>
<dbReference type="InterPro" id="IPR020904">
    <property type="entry name" value="Sc_DH/Rdtase_CS"/>
</dbReference>
<dbReference type="OrthoDB" id="9775296at2"/>
<evidence type="ECO:0000256" key="1">
    <source>
        <dbReference type="ARBA" id="ARBA00006484"/>
    </source>
</evidence>
<evidence type="ECO:0000313" key="3">
    <source>
        <dbReference type="EMBL" id="OEG22741.1"/>
    </source>
</evidence>
<evidence type="ECO:0000256" key="2">
    <source>
        <dbReference type="ARBA" id="ARBA00023002"/>
    </source>
</evidence>
<keyword evidence="2" id="KW-0560">Oxidoreductase</keyword>
<protein>
    <submittedName>
        <fullName evidence="3">Oxidoreductase</fullName>
    </submittedName>
</protein>
<dbReference type="STRING" id="1131292.BCR24_02600"/>
<name>A0A1E5HCT6_9ENTE</name>
<comment type="caution">
    <text evidence="3">The sequence shown here is derived from an EMBL/GenBank/DDBJ whole genome shotgun (WGS) entry which is preliminary data.</text>
</comment>
<dbReference type="Proteomes" id="UP000094469">
    <property type="component" value="Unassembled WGS sequence"/>
</dbReference>
<dbReference type="CDD" id="cd05233">
    <property type="entry name" value="SDR_c"/>
    <property type="match status" value="1"/>
</dbReference>